<keyword evidence="2" id="KW-1133">Transmembrane helix</keyword>
<dbReference type="Gene3D" id="3.40.30.10">
    <property type="entry name" value="Glutaredoxin"/>
    <property type="match status" value="1"/>
</dbReference>
<evidence type="ECO:0000256" key="1">
    <source>
        <dbReference type="SAM" id="MobiDB-lite"/>
    </source>
</evidence>
<dbReference type="SUPFAM" id="SSF52833">
    <property type="entry name" value="Thioredoxin-like"/>
    <property type="match status" value="1"/>
</dbReference>
<dbReference type="InterPro" id="IPR036249">
    <property type="entry name" value="Thioredoxin-like_sf"/>
</dbReference>
<feature type="region of interest" description="Disordered" evidence="1">
    <location>
        <begin position="1"/>
        <end position="20"/>
    </location>
</feature>
<feature type="domain" description="Thioredoxin" evidence="3">
    <location>
        <begin position="79"/>
        <end position="152"/>
    </location>
</feature>
<dbReference type="CDD" id="cd02947">
    <property type="entry name" value="TRX_family"/>
    <property type="match status" value="1"/>
</dbReference>
<comment type="caution">
    <text evidence="4">The sequence shown here is derived from an EMBL/GenBank/DDBJ whole genome shotgun (WGS) entry which is preliminary data.</text>
</comment>
<dbReference type="InterPro" id="IPR013766">
    <property type="entry name" value="Thioredoxin_domain"/>
</dbReference>
<feature type="transmembrane region" description="Helical" evidence="2">
    <location>
        <begin position="28"/>
        <end position="48"/>
    </location>
</feature>
<evidence type="ECO:0000259" key="3">
    <source>
        <dbReference type="Pfam" id="PF00085"/>
    </source>
</evidence>
<sequence length="164" mass="18871">MSKNDRNLDKRQQKQRKADVEARKQKRLPWIFGAIVVLIALVVGGSFLSDSFDNTKTTTTNLYSKEISLQSLHDKNAAKDDFYAYYYQPSCEHCKVVSPYLIPMAEQMSKPLFPVNIEGKHDAWTEYKVQGTPTLIHFKDGKEVERIDGQRDPSVYSEFFTNAK</sequence>
<name>A0A316DTM9_9BACL</name>
<reference evidence="4 5" key="1">
    <citation type="submission" date="2018-05" db="EMBL/GenBank/DDBJ databases">
        <title>Genomic Encyclopedia of Type Strains, Phase IV (KMG-IV): sequencing the most valuable type-strain genomes for metagenomic binning, comparative biology and taxonomic classification.</title>
        <authorList>
            <person name="Goeker M."/>
        </authorList>
    </citation>
    <scope>NUCLEOTIDE SEQUENCE [LARGE SCALE GENOMIC DNA]</scope>
    <source>
        <strain evidence="4 5">DSM 18773</strain>
    </source>
</reference>
<dbReference type="OrthoDB" id="9790390at2"/>
<keyword evidence="2" id="KW-0812">Transmembrane</keyword>
<evidence type="ECO:0000313" key="4">
    <source>
        <dbReference type="EMBL" id="PWK11241.1"/>
    </source>
</evidence>
<proteinExistence type="predicted"/>
<dbReference type="Pfam" id="PF00085">
    <property type="entry name" value="Thioredoxin"/>
    <property type="match status" value="1"/>
</dbReference>
<keyword evidence="2" id="KW-0472">Membrane</keyword>
<dbReference type="EMBL" id="QGGL01000011">
    <property type="protein sequence ID" value="PWK11241.1"/>
    <property type="molecule type" value="Genomic_DNA"/>
</dbReference>
<keyword evidence="5" id="KW-1185">Reference proteome</keyword>
<organism evidence="4 5">
    <name type="scientific">Tumebacillus permanentifrigoris</name>
    <dbReference type="NCBI Taxonomy" id="378543"/>
    <lineage>
        <taxon>Bacteria</taxon>
        <taxon>Bacillati</taxon>
        <taxon>Bacillota</taxon>
        <taxon>Bacilli</taxon>
        <taxon>Bacillales</taxon>
        <taxon>Alicyclobacillaceae</taxon>
        <taxon>Tumebacillus</taxon>
    </lineage>
</organism>
<protein>
    <submittedName>
        <fullName evidence="4">Thioredoxin</fullName>
    </submittedName>
</protein>
<dbReference type="AlphaFoldDB" id="A0A316DTM9"/>
<gene>
    <name evidence="4" type="ORF">C7459_11134</name>
</gene>
<evidence type="ECO:0000313" key="5">
    <source>
        <dbReference type="Proteomes" id="UP000245634"/>
    </source>
</evidence>
<evidence type="ECO:0000256" key="2">
    <source>
        <dbReference type="SAM" id="Phobius"/>
    </source>
</evidence>
<accession>A0A316DTM9</accession>
<dbReference type="RefSeq" id="WP_109689805.1">
    <property type="nucleotide sequence ID" value="NZ_QGGL01000011.1"/>
</dbReference>
<dbReference type="Proteomes" id="UP000245634">
    <property type="component" value="Unassembled WGS sequence"/>
</dbReference>